<gene>
    <name evidence="6" type="ORF">DM01DRAFT_1382581</name>
</gene>
<keyword evidence="3" id="KW-0963">Cytoplasm</keyword>
<dbReference type="EMBL" id="MCGT01000010">
    <property type="protein sequence ID" value="ORX56320.1"/>
    <property type="molecule type" value="Genomic_DNA"/>
</dbReference>
<evidence type="ECO:0000259" key="5">
    <source>
        <dbReference type="Pfam" id="PF25789"/>
    </source>
</evidence>
<sequence>MFNDRPIQDIESGISHLGLQQDSSAQPWIPPWKDITQFLDEATQDMDEGQLIHLQSFTLFDAMTAIEVMDPRMDTGMILPENERIEFDIHQSLDPKQALWIMDRLLNCEMAWLSGHSLAQTVYTSIYFHHIPELLDQPPPTPPTATLAQTMQAVVKAYILTTVRCCRYIWTEMSSGNVYEEEDFTTNLFGLSLYEDIIMDMDVFNDLRCALRLLTDAMEKEANAEWAETLTALQERLTVREAFLKALMYLSQPRCSHIKQAETALKQILKLPLSGLGSGLPVPGAFDPNINRKLTTQAPPRPVTLPSDMDAYTEFIQLIQRLDNICNVTTYPSVASLMNYFAHFAGSKPYPDALSRSKLNSLFFADGHVFGRTPVHRFLIDSIMDISNPPPQWFQADQVDNEAPLMTMANANLRQFLDQQAALPFMDFFKVQCHNRARQRRLLCKVLNDWEMLQNEAHDIDLQFHDAEALNETPLYHLSQWVYMMKLTIMERILLLGFELELYGQHEFTTIYWYHWYVQSVLSNYHQHMHQQDDKDEYGQYNRALNGAKRDMSLGLFKLILAMEKSQQLKHQTLRFHNAKTQFMHRLKPFVHMTSPPFQPFEQFLQDTNTDHLTTDILLDSAVLDFANARDVLKQLLKAPDTTSRSELCYEANRKELLSMIRVCVANETVVLQLRKKEIQCKMEFKYHPWWATILTSN</sequence>
<feature type="domain" description="NAA35-like N-terminal" evidence="4">
    <location>
        <begin position="48"/>
        <end position="197"/>
    </location>
</feature>
<dbReference type="STRING" id="101127.A0A1X2GMC2"/>
<feature type="domain" description="NAA35-like TPR repeats" evidence="5">
    <location>
        <begin position="325"/>
        <end position="694"/>
    </location>
</feature>
<dbReference type="GO" id="GO:0031417">
    <property type="term" value="C:NatC complex"/>
    <property type="evidence" value="ECO:0007669"/>
    <property type="project" value="InterPro"/>
</dbReference>
<dbReference type="PANTHER" id="PTHR21373:SF0">
    <property type="entry name" value="N-ALPHA-ACETYLTRANSFERASE 35, NATC AUXILIARY SUBUNIT"/>
    <property type="match status" value="1"/>
</dbReference>
<dbReference type="OrthoDB" id="269405at2759"/>
<organism evidence="6 7">
    <name type="scientific">Hesseltinella vesiculosa</name>
    <dbReference type="NCBI Taxonomy" id="101127"/>
    <lineage>
        <taxon>Eukaryota</taxon>
        <taxon>Fungi</taxon>
        <taxon>Fungi incertae sedis</taxon>
        <taxon>Mucoromycota</taxon>
        <taxon>Mucoromycotina</taxon>
        <taxon>Mucoromycetes</taxon>
        <taxon>Mucorales</taxon>
        <taxon>Cunninghamellaceae</taxon>
        <taxon>Hesseltinella</taxon>
    </lineage>
</organism>
<dbReference type="Proteomes" id="UP000242146">
    <property type="component" value="Unassembled WGS sequence"/>
</dbReference>
<evidence type="ECO:0000259" key="4">
    <source>
        <dbReference type="Pfam" id="PF04112"/>
    </source>
</evidence>
<dbReference type="AlphaFoldDB" id="A0A1X2GMC2"/>
<dbReference type="PANTHER" id="PTHR21373">
    <property type="entry name" value="GLUCOSE REPRESSIBLE PROTEIN MAK10"/>
    <property type="match status" value="1"/>
</dbReference>
<comment type="similarity">
    <text evidence="2">Belongs to the MAK10 family.</text>
</comment>
<dbReference type="InterPro" id="IPR057983">
    <property type="entry name" value="NAA35-like_N"/>
</dbReference>
<dbReference type="InterPro" id="IPR057982">
    <property type="entry name" value="TPR_NAA35"/>
</dbReference>
<reference evidence="6 7" key="1">
    <citation type="submission" date="2016-07" db="EMBL/GenBank/DDBJ databases">
        <title>Pervasive Adenine N6-methylation of Active Genes in Fungi.</title>
        <authorList>
            <consortium name="DOE Joint Genome Institute"/>
            <person name="Mondo S.J."/>
            <person name="Dannebaum R.O."/>
            <person name="Kuo R.C."/>
            <person name="Labutti K."/>
            <person name="Haridas S."/>
            <person name="Kuo A."/>
            <person name="Salamov A."/>
            <person name="Ahrendt S.R."/>
            <person name="Lipzen A."/>
            <person name="Sullivan W."/>
            <person name="Andreopoulos W.B."/>
            <person name="Clum A."/>
            <person name="Lindquist E."/>
            <person name="Daum C."/>
            <person name="Ramamoorthy G.K."/>
            <person name="Gryganskyi A."/>
            <person name="Culley D."/>
            <person name="Magnuson J.K."/>
            <person name="James T.Y."/>
            <person name="O'Malley M.A."/>
            <person name="Stajich J.E."/>
            <person name="Spatafora J.W."/>
            <person name="Visel A."/>
            <person name="Grigoriev I.V."/>
        </authorList>
    </citation>
    <scope>NUCLEOTIDE SEQUENCE [LARGE SCALE GENOMIC DNA]</scope>
    <source>
        <strain evidence="6 7">NRRL 3301</strain>
    </source>
</reference>
<evidence type="ECO:0000256" key="3">
    <source>
        <dbReference type="ARBA" id="ARBA00022490"/>
    </source>
</evidence>
<dbReference type="Pfam" id="PF04112">
    <property type="entry name" value="Mak10"/>
    <property type="match status" value="1"/>
</dbReference>
<evidence type="ECO:0000256" key="1">
    <source>
        <dbReference type="ARBA" id="ARBA00004496"/>
    </source>
</evidence>
<comment type="caution">
    <text evidence="6">The sequence shown here is derived from an EMBL/GenBank/DDBJ whole genome shotgun (WGS) entry which is preliminary data.</text>
</comment>
<evidence type="ECO:0000313" key="6">
    <source>
        <dbReference type="EMBL" id="ORX56320.1"/>
    </source>
</evidence>
<protein>
    <submittedName>
        <fullName evidence="6">Mak10-domain-containing protein</fullName>
    </submittedName>
</protein>
<proteinExistence type="inferred from homology"/>
<evidence type="ECO:0000256" key="2">
    <source>
        <dbReference type="ARBA" id="ARBA00006289"/>
    </source>
</evidence>
<comment type="subcellular location">
    <subcellularLocation>
        <location evidence="1">Cytoplasm</location>
    </subcellularLocation>
</comment>
<accession>A0A1X2GMC2</accession>
<dbReference type="InterPro" id="IPR007244">
    <property type="entry name" value="Naa35_N"/>
</dbReference>
<dbReference type="Pfam" id="PF25789">
    <property type="entry name" value="TPR_NAA35"/>
    <property type="match status" value="1"/>
</dbReference>
<evidence type="ECO:0000313" key="7">
    <source>
        <dbReference type="Proteomes" id="UP000242146"/>
    </source>
</evidence>
<name>A0A1X2GMC2_9FUNG</name>
<keyword evidence="7" id="KW-1185">Reference proteome</keyword>